<dbReference type="NCBIfam" id="TIGR01451">
    <property type="entry name" value="B_ant_repeat"/>
    <property type="match status" value="5"/>
</dbReference>
<evidence type="ECO:0000313" key="7">
    <source>
        <dbReference type="Proteomes" id="UP001055025"/>
    </source>
</evidence>
<accession>A0AAV5B1X8</accession>
<feature type="domain" description="DUF7601" evidence="5">
    <location>
        <begin position="2230"/>
        <end position="2346"/>
    </location>
</feature>
<feature type="domain" description="DUF11" evidence="3">
    <location>
        <begin position="1827"/>
        <end position="1935"/>
    </location>
</feature>
<feature type="domain" description="DUF7601" evidence="5">
    <location>
        <begin position="1150"/>
        <end position="1259"/>
    </location>
</feature>
<feature type="chain" id="PRO_5043327212" description="Repeat protein (TIGR01451 family)" evidence="2">
    <location>
        <begin position="43"/>
        <end position="2874"/>
    </location>
</feature>
<evidence type="ECO:0000259" key="3">
    <source>
        <dbReference type="Pfam" id="PF01345"/>
    </source>
</evidence>
<feature type="domain" description="DUF7601" evidence="5">
    <location>
        <begin position="1701"/>
        <end position="1805"/>
    </location>
</feature>
<dbReference type="GO" id="GO:0005975">
    <property type="term" value="P:carbohydrate metabolic process"/>
    <property type="evidence" value="ECO:0007669"/>
    <property type="project" value="UniProtKB-ARBA"/>
</dbReference>
<dbReference type="InterPro" id="IPR051172">
    <property type="entry name" value="Chlamydia_OmcB"/>
</dbReference>
<feature type="domain" description="SpaA-like prealbumin fold" evidence="4">
    <location>
        <begin position="886"/>
        <end position="986"/>
    </location>
</feature>
<reference evidence="6" key="1">
    <citation type="journal article" date="2022" name="Int. J. Syst. Evol. Microbiol.">
        <title>Granulimonas faecalis gen. nov., sp. nov., and Leptogranulimonas caecicola gen. nov., sp. nov., novel lactate-producing Atopobiaceae bacteria isolated from mouse intestines, and an emended description of the family Atopobiaceae.</title>
        <authorList>
            <person name="Morinaga K."/>
            <person name="Kusada H."/>
            <person name="Sakamoto S."/>
            <person name="Murakami T."/>
            <person name="Toyoda A."/>
            <person name="Mori H."/>
            <person name="Meng X.Y."/>
            <person name="Takashino M."/>
            <person name="Murotomi K."/>
            <person name="Tamaki H."/>
        </authorList>
    </citation>
    <scope>NUCLEOTIDE SEQUENCE</scope>
    <source>
        <strain evidence="6">OPF53</strain>
    </source>
</reference>
<dbReference type="Gene3D" id="2.60.40.10">
    <property type="entry name" value="Immunoglobulins"/>
    <property type="match status" value="4"/>
</dbReference>
<evidence type="ECO:0000256" key="2">
    <source>
        <dbReference type="SAM" id="SignalP"/>
    </source>
</evidence>
<dbReference type="InterPro" id="IPR013783">
    <property type="entry name" value="Ig-like_fold"/>
</dbReference>
<keyword evidence="2" id="KW-0732">Signal</keyword>
<dbReference type="PANTHER" id="PTHR34819">
    <property type="entry name" value="LARGE CYSTEINE-RICH PERIPLASMIC PROTEIN OMCB"/>
    <property type="match status" value="1"/>
</dbReference>
<dbReference type="InterPro" id="IPR041033">
    <property type="entry name" value="SpaA_PFL_dom_1"/>
</dbReference>
<dbReference type="PANTHER" id="PTHR34819:SF5">
    <property type="entry name" value="CONSERVED REPEAT DOMAIN PROTEIN"/>
    <property type="match status" value="1"/>
</dbReference>
<dbReference type="InterPro" id="IPR055382">
    <property type="entry name" value="DUF7601"/>
</dbReference>
<dbReference type="Pfam" id="PF24547">
    <property type="entry name" value="DUF7601"/>
    <property type="match status" value="6"/>
</dbReference>
<feature type="region of interest" description="Disordered" evidence="1">
    <location>
        <begin position="2500"/>
        <end position="2525"/>
    </location>
</feature>
<evidence type="ECO:0000259" key="4">
    <source>
        <dbReference type="Pfam" id="PF17802"/>
    </source>
</evidence>
<protein>
    <recommendedName>
        <fullName evidence="8">Repeat protein (TIGR01451 family)</fullName>
    </recommendedName>
</protein>
<feature type="compositionally biased region" description="Basic residues" evidence="1">
    <location>
        <begin position="2865"/>
        <end position="2874"/>
    </location>
</feature>
<dbReference type="Gene3D" id="2.60.40.1170">
    <property type="entry name" value="Mu homology domain, subdomain B"/>
    <property type="match status" value="2"/>
</dbReference>
<dbReference type="EMBL" id="BQKC01000001">
    <property type="protein sequence ID" value="GJM54775.1"/>
    <property type="molecule type" value="Genomic_DNA"/>
</dbReference>
<feature type="domain" description="DUF7601" evidence="5">
    <location>
        <begin position="2101"/>
        <end position="2212"/>
    </location>
</feature>
<keyword evidence="7" id="KW-1185">Reference proteome</keyword>
<dbReference type="Proteomes" id="UP001055025">
    <property type="component" value="Unassembled WGS sequence"/>
</dbReference>
<feature type="region of interest" description="Disordered" evidence="1">
    <location>
        <begin position="2826"/>
        <end position="2874"/>
    </location>
</feature>
<proteinExistence type="predicted"/>
<evidence type="ECO:0000256" key="1">
    <source>
        <dbReference type="SAM" id="MobiDB-lite"/>
    </source>
</evidence>
<sequence length="2874" mass="300122">MFAFRRDRKRTLRFRAARRVVAAAAALALVFLSLLPAAPARAAVAEELASHVVPGLDPENTVVNLFDYDMGRLDESTGDLNRPLLETDEASVYEWWFGGKEGKNINSGRLLTFGTGMKSFMGYWNQGSGSSQGLFSYNNPGFPFMVAPTLSEGQPSLSDRTDPAGSVLVGYNGNPSVYKDAQRGEAGDGDRIFASAGARNVATGVQYLADHLGKYGDAAKVQQGNGSFEGGSLPDDLLSLGYLFDGSDQPGKTRYENVTGLFQLDDEGYYYYNMRRNFAEFTEDATEGSAGHFTLYDAPAVNGTNSVGGFFPFDPATEVFRVADGKLENAVAADNSKEHNLNHHLGMTVETVFRQPSGGTIGDNGAPMTFQFSGDDVWVFIDDVLVLDLGGIHSELFGTIDFATGEVLLGPSYGTKGIPEDPADFAVRKTTIRRMFEYAQDPDGASDPYASRSYTHSTDNGYVIEDGTWQGDAPARTDTATVGGVRFNGETFASDTGHSLKMFYLERGNYDSSLSLRFNLQPELFQEVVKVDQYGNPLAGAEFDLYAARPPDSSVPTPETAPSYADSAELRLSSAPVASGVTTGDDGVARFVEGNGDPLNFADRYNQATGDGLLYVLRETRAPAGYKSLPQDIVLSYNPATSQFRVNNRYQTGAYAGFNVLVTGQPGGIFYGDFAEDGGLVSKPDGATPIDTDTQRGGLVLAVPMLRRADAWLPLYGDNLNGFDAVEYERSDDYGERLVQVRRATLAGALRQAALYARDSGAQPWYLGWDEATGRIAGTLYDLPGRSDRYLQVNAQGDMRMLYGFIDAEAIAEVTGLGPEAVGAMAPEERYLALGQAVQGDDVDGLLDRLDLAAPEAVSRGYSAVDIRDFVRNYRSVINVPNEVRQLRVMKVDQKGAPVNGATFSLYDNAACEGAPVAAGTTATVDGVDGMLVFGPGEAQEDGHGRMVWPDTPATSDNSSMATYYLKETGVPEGYEANDTVIPVKVGVYSIYADAGDADDGVTVMAGVGKLTQTMVKYTKGDVNITLRRILAAGQTKPSGGWDGDWTAMELPDSGDPAQPRIMRLVYGQNALVDYGLSDEDGGRTVRPFFVTDTGYVRAAVSQDTQALRTESGASGVNFDDIEGRDITGLFSLLNVVVVTDREVDPEKTGTLEVSKTVEGDGLTSEDYLRSFSFTFEFTDGEGRPLDGDRSYHFIGRDEWGSLKSGDTIPLHHGETIEVRGLPAGTRYRVTETVPDGSGFYTKTPYDAVHEGVVEIGEDDPDGKVFSAPFVNAKGVATLRLVKTDGATSAPLAGVTFELYALGEGGEAVGDALERATTAEDGSVTLTHGFPETGSARFALREVAAPDGYAAPAAPIVLACDDGALSVANPRESGAQMGDAVGGAPVVEVANVPTATLSLSKEVLPAEGGSGLTDDQRNRAFTFDVAVTVPEACALPERLAVSVASDGGEPEETEVAVAADSTDPARGTFGLGLSHGQTATVSGLPVGTEVEVTEGDAPGYQAVDKVLEGVVESDGCALGFTNTAVWPDLSIEKSQSATGDPDSFTDGPIAVVEGQTVTYRLTVTNGGDDAAEGVTVTDTVPQAPVEPAGADGPALAYVDGSARVVDGAGEASYDDGTKTVTWEVGDVPAGESRTVEFQATVPAPLVTGTTRWQNVGEARYANDPDGGGSLTSNEVEASVTVPVGGLYVSKVLEAPEITGFLAQREFGFSVTFRSGGGLLPAEVEAVRVRADGTEAAERLALDGDAKEASATFSLTHGEALAIAGLAAGTTYRVSEVPQAGFEADTPSFEGEIGSGDAPVRVAFANRLADPGLEVAKTQRLGDDGEFTTDPLTAAHGATVTYRITVTNHTGAVAEGVTVTDAVPQAPVEPAGADGPALGYVDGSARVVEGGGEASYDRDSKTVTWVLGDLPAGESRTVEFSATVPWVGEATEWENVGVARYANNPHGPDAELPTDPVRVGTDLGTGALGVSKTVTAADGSEPTDDQRGARFHFTVRLAHPRVPLPAQVTVDYGDGGAPVGSETVTLANYTQLGGMLTVSLSHGQTATVQGLPDGTFYTVTEEPAEGFEAERDKASGAVGLAGAQAAFVNRALPPDEPDPVLGSLSIAKTVAGAATDDDRARAFTFSLSLLDGEGRPLAGSFPATMADGSASEVSHGSTFALAHGQQVTVDGLPQGTRYAVTEEETEGFEAVSVGQEGVVPGDAEASATFVNVREPQDPEPGPGPGPEEPVGDVAVSKTVDPAGAQDGDFERAFTFVLSLTDGDGAPLGGTVDAELLDGADVSSLTLGDGGRFELRHGQVLLIHGLPVGTRYAVAEEPSDGFTAAEPTLEGAVEEGSSTGSLAFVNRRVAPPALKVEKTQAPVAADGTASGLTSDGLQVPEGATVEYRLTVTNTGEAAAEDVEVSDEVPATATKTSPGTSAPAGTVDLPLTYVDGSASDGGVFRPADADGAARVTWRLGTLAGGESRTVSFRVALPVPDAPVTPEDSGAVWSWRNVAVARFANNPDNPADPSDPPADIPSNPVDVEEGEPRPLVEIHKHQHVKGSDAGFGQEGADSPLPVEPGDTVVYRLRVVNNGAGAAPDVVVRDPLPDGLAYVEGSASHGGVYDGGARTLVWHLGELASRGTVELTFEVEVPTVAEATVWHNVAVADHGTPDDPSSRVEVPPSEDVFVATDVAHLALRKEQSLAGGAFTADPVEGRGGDLLTYRLAVTNDGAAVARGVTVTDTVPQTPVEPSGSQGPALGYVEGSAGIAGSPEAGSFDAETGTVSWDVGDLRPGQTVFVHFSVRLPEVAAGAKVTWENVGVARFENDPAGPGTDIPSNGVEVTVEGDPDPVTPPRRACSGDGLDRRLQDGGGRRRGPPADRLRVRACAHGRPG</sequence>
<feature type="domain" description="SpaA-like prealbumin fold" evidence="4">
    <location>
        <begin position="1278"/>
        <end position="1360"/>
    </location>
</feature>
<feature type="domain" description="DUF11" evidence="3">
    <location>
        <begin position="2690"/>
        <end position="2792"/>
    </location>
</feature>
<dbReference type="Pfam" id="PF01345">
    <property type="entry name" value="DUF11"/>
    <property type="match status" value="5"/>
</dbReference>
<dbReference type="InterPro" id="IPR047589">
    <property type="entry name" value="DUF11_rpt"/>
</dbReference>
<feature type="compositionally biased region" description="Basic and acidic residues" evidence="1">
    <location>
        <begin position="2843"/>
        <end position="2864"/>
    </location>
</feature>
<organism evidence="6 7">
    <name type="scientific">Granulimonas faecalis</name>
    <dbReference type="NCBI Taxonomy" id="2894155"/>
    <lineage>
        <taxon>Bacteria</taxon>
        <taxon>Bacillati</taxon>
        <taxon>Actinomycetota</taxon>
        <taxon>Coriobacteriia</taxon>
        <taxon>Coriobacteriales</taxon>
        <taxon>Kribbibacteriaceae</taxon>
        <taxon>Granulimonas</taxon>
    </lineage>
</organism>
<feature type="region of interest" description="Disordered" evidence="1">
    <location>
        <begin position="2212"/>
        <end position="2232"/>
    </location>
</feature>
<feature type="domain" description="DUF11" evidence="3">
    <location>
        <begin position="2376"/>
        <end position="2473"/>
    </location>
</feature>
<feature type="signal peptide" evidence="2">
    <location>
        <begin position="1"/>
        <end position="42"/>
    </location>
</feature>
<evidence type="ECO:0000259" key="5">
    <source>
        <dbReference type="Pfam" id="PF24547"/>
    </source>
</evidence>
<feature type="domain" description="DUF7601" evidence="5">
    <location>
        <begin position="1965"/>
        <end position="2089"/>
    </location>
</feature>
<feature type="region of interest" description="Disordered" evidence="1">
    <location>
        <begin position="2394"/>
        <end position="2421"/>
    </location>
</feature>
<feature type="compositionally biased region" description="Pro residues" evidence="1">
    <location>
        <begin position="2217"/>
        <end position="2226"/>
    </location>
</feature>
<name>A0AAV5B1X8_9ACTN</name>
<feature type="domain" description="DUF11" evidence="3">
    <location>
        <begin position="2558"/>
        <end position="2655"/>
    </location>
</feature>
<feature type="domain" description="DUF7601" evidence="5">
    <location>
        <begin position="1396"/>
        <end position="1523"/>
    </location>
</feature>
<dbReference type="RefSeq" id="WP_265590572.1">
    <property type="nucleotide sequence ID" value="NZ_BQKC01000001.1"/>
</dbReference>
<comment type="caution">
    <text evidence="6">The sequence shown here is derived from an EMBL/GenBank/DDBJ whole genome shotgun (WGS) entry which is preliminary data.</text>
</comment>
<evidence type="ECO:0000313" key="6">
    <source>
        <dbReference type="EMBL" id="GJM54775.1"/>
    </source>
</evidence>
<gene>
    <name evidence="6" type="ORF">ATOP_04300</name>
</gene>
<dbReference type="InterPro" id="IPR001434">
    <property type="entry name" value="OmcB-like_DUF11"/>
</dbReference>
<dbReference type="Gene3D" id="2.60.40.1140">
    <property type="entry name" value="Collagen-binding surface protein Cna, B-type domain"/>
    <property type="match status" value="6"/>
</dbReference>
<feature type="domain" description="DUF11" evidence="3">
    <location>
        <begin position="1551"/>
        <end position="1664"/>
    </location>
</feature>
<dbReference type="Pfam" id="PF17802">
    <property type="entry name" value="SpaA"/>
    <property type="match status" value="2"/>
</dbReference>
<evidence type="ECO:0008006" key="8">
    <source>
        <dbReference type="Google" id="ProtNLM"/>
    </source>
</evidence>